<feature type="chain" id="PRO_5047453809" description="Copper amine oxidase-like N-terminal domain-containing protein" evidence="1">
    <location>
        <begin position="26"/>
        <end position="319"/>
    </location>
</feature>
<dbReference type="Gene3D" id="3.30.457.10">
    <property type="entry name" value="Copper amine oxidase-like, N-terminal domain"/>
    <property type="match status" value="2"/>
</dbReference>
<proteinExistence type="predicted"/>
<protein>
    <recommendedName>
        <fullName evidence="2">Copper amine oxidase-like N-terminal domain-containing protein</fullName>
    </recommendedName>
</protein>
<name>A0ABU0B440_9FIRM</name>
<organism evidence="3 4">
    <name type="scientific">Desulfofundulus luciae</name>
    <dbReference type="NCBI Taxonomy" id="74702"/>
    <lineage>
        <taxon>Bacteria</taxon>
        <taxon>Bacillati</taxon>
        <taxon>Bacillota</taxon>
        <taxon>Clostridia</taxon>
        <taxon>Eubacteriales</taxon>
        <taxon>Peptococcaceae</taxon>
        <taxon>Desulfofundulus</taxon>
    </lineage>
</organism>
<evidence type="ECO:0000259" key="2">
    <source>
        <dbReference type="Pfam" id="PF07833"/>
    </source>
</evidence>
<sequence length="319" mass="35645">MSRRKVLISVLVTLLVVALALPALAQQEQVDVYQNQKLVKSVVFQIGLKEYFVNGQTPGVKMDVAPFVEQGRTFVPVRYLSNALGVEDKNIGWNEKARLVTLKQPGYPVVELVVSSRQLKSNGKVTNMDVSPLVRSGRTFLPARWVAEALGYQVDWDASLGLVVCWPKGEPKPDLSAVKEYLQRTTSAQGSWVVVNGYRVPNPDDKDLIFKKWTQYLWSTKAGLDVEYPQNGQAEMGLYIYPLNAEAFEQAREVLASKWGDALADQVINYAMQKKTWRDPLPDKSFFTSNGQEITVGGDGTEGVDITIWLPEYSAKSPR</sequence>
<dbReference type="Proteomes" id="UP001225644">
    <property type="component" value="Unassembled WGS sequence"/>
</dbReference>
<gene>
    <name evidence="3" type="ORF">J2Z49_002615</name>
</gene>
<dbReference type="SUPFAM" id="SSF55383">
    <property type="entry name" value="Copper amine oxidase, domain N"/>
    <property type="match status" value="2"/>
</dbReference>
<keyword evidence="1" id="KW-0732">Signal</keyword>
<dbReference type="InterPro" id="IPR012854">
    <property type="entry name" value="Cu_amine_oxidase-like_N"/>
</dbReference>
<dbReference type="Pfam" id="PF07833">
    <property type="entry name" value="Cu_amine_oxidN1"/>
    <property type="match status" value="1"/>
</dbReference>
<reference evidence="3 4" key="1">
    <citation type="submission" date="2023-07" db="EMBL/GenBank/DDBJ databases">
        <title>Genomic Encyclopedia of Type Strains, Phase IV (KMG-IV): sequencing the most valuable type-strain genomes for metagenomic binning, comparative biology and taxonomic classification.</title>
        <authorList>
            <person name="Goeker M."/>
        </authorList>
    </citation>
    <scope>NUCLEOTIDE SEQUENCE [LARGE SCALE GENOMIC DNA]</scope>
    <source>
        <strain evidence="3 4">DSM 12396</strain>
    </source>
</reference>
<accession>A0ABU0B440</accession>
<comment type="caution">
    <text evidence="3">The sequence shown here is derived from an EMBL/GenBank/DDBJ whole genome shotgun (WGS) entry which is preliminary data.</text>
</comment>
<dbReference type="RefSeq" id="WP_307403332.1">
    <property type="nucleotide sequence ID" value="NZ_JAUSUX010000028.1"/>
</dbReference>
<evidence type="ECO:0000256" key="1">
    <source>
        <dbReference type="SAM" id="SignalP"/>
    </source>
</evidence>
<dbReference type="EMBL" id="JAUSUX010000028">
    <property type="protein sequence ID" value="MDQ0287487.1"/>
    <property type="molecule type" value="Genomic_DNA"/>
</dbReference>
<feature type="domain" description="Copper amine oxidase-like N-terminal" evidence="2">
    <location>
        <begin position="53"/>
        <end position="159"/>
    </location>
</feature>
<evidence type="ECO:0000313" key="4">
    <source>
        <dbReference type="Proteomes" id="UP001225644"/>
    </source>
</evidence>
<keyword evidence="4" id="KW-1185">Reference proteome</keyword>
<feature type="signal peptide" evidence="1">
    <location>
        <begin position="1"/>
        <end position="25"/>
    </location>
</feature>
<dbReference type="InterPro" id="IPR036582">
    <property type="entry name" value="Mao_N_sf"/>
</dbReference>
<evidence type="ECO:0000313" key="3">
    <source>
        <dbReference type="EMBL" id="MDQ0287487.1"/>
    </source>
</evidence>